<reference evidence="2 3" key="1">
    <citation type="submission" date="2023-12" db="EMBL/GenBank/DDBJ databases">
        <title>Blastococcus brunescens sp. nov., an actonobacterium isolated from sandstone collected in sahara desert.</title>
        <authorList>
            <person name="Gtari M."/>
            <person name="Ghodhbane F."/>
        </authorList>
    </citation>
    <scope>NUCLEOTIDE SEQUENCE [LARGE SCALE GENOMIC DNA]</scope>
    <source>
        <strain evidence="2 3">BMG 8361</strain>
    </source>
</reference>
<gene>
    <name evidence="2" type="ORF">U6N30_29500</name>
</gene>
<evidence type="ECO:0000313" key="2">
    <source>
        <dbReference type="EMBL" id="WRL63737.1"/>
    </source>
</evidence>
<protein>
    <submittedName>
        <fullName evidence="2">Uncharacterized protein</fullName>
    </submittedName>
</protein>
<organism evidence="2 3">
    <name type="scientific">Blastococcus brunescens</name>
    <dbReference type="NCBI Taxonomy" id="1564165"/>
    <lineage>
        <taxon>Bacteria</taxon>
        <taxon>Bacillati</taxon>
        <taxon>Actinomycetota</taxon>
        <taxon>Actinomycetes</taxon>
        <taxon>Geodermatophilales</taxon>
        <taxon>Geodermatophilaceae</taxon>
        <taxon>Blastococcus</taxon>
    </lineage>
</organism>
<dbReference type="RefSeq" id="WP_324275070.1">
    <property type="nucleotide sequence ID" value="NZ_CP141261.1"/>
</dbReference>
<evidence type="ECO:0000256" key="1">
    <source>
        <dbReference type="SAM" id="MobiDB-lite"/>
    </source>
</evidence>
<accession>A0ABZ1B026</accession>
<evidence type="ECO:0000313" key="3">
    <source>
        <dbReference type="Proteomes" id="UP001324287"/>
    </source>
</evidence>
<feature type="region of interest" description="Disordered" evidence="1">
    <location>
        <begin position="1"/>
        <end position="45"/>
    </location>
</feature>
<dbReference type="Proteomes" id="UP001324287">
    <property type="component" value="Chromosome"/>
</dbReference>
<dbReference type="EMBL" id="CP141261">
    <property type="protein sequence ID" value="WRL63737.1"/>
    <property type="molecule type" value="Genomic_DNA"/>
</dbReference>
<proteinExistence type="predicted"/>
<feature type="compositionally biased region" description="Polar residues" evidence="1">
    <location>
        <begin position="15"/>
        <end position="29"/>
    </location>
</feature>
<keyword evidence="3" id="KW-1185">Reference proteome</keyword>
<sequence>MSRAAPVITAMAQGSPRSISTVDGSSSPWVTEKRTPSRTRAVRPPVTNPSVAAAVATAGRAGPCGHAAAAQAGGP</sequence>
<name>A0ABZ1B026_9ACTN</name>